<dbReference type="InterPro" id="IPR050052">
    <property type="entry name" value="ATP-dep_Clp_protease_ClpX"/>
</dbReference>
<dbReference type="Pfam" id="PF00004">
    <property type="entry name" value="AAA"/>
    <property type="match status" value="1"/>
</dbReference>
<dbReference type="AlphaFoldDB" id="A0A1T0CRU9"/>
<gene>
    <name evidence="2" type="ORF">B0680_03120</name>
</gene>
<dbReference type="PANTHER" id="PTHR48102">
    <property type="entry name" value="ATP-DEPENDENT CLP PROTEASE ATP-BINDING SUBUNIT CLPX-LIKE, MITOCHONDRIAL-RELATED"/>
    <property type="match status" value="1"/>
</dbReference>
<dbReference type="InterPro" id="IPR027417">
    <property type="entry name" value="P-loop_NTPase"/>
</dbReference>
<dbReference type="PANTHER" id="PTHR48102:SF7">
    <property type="entry name" value="ATP-DEPENDENT CLP PROTEASE ATP-BINDING SUBUNIT CLPX-LIKE, MITOCHONDRIAL"/>
    <property type="match status" value="1"/>
</dbReference>
<protein>
    <recommendedName>
        <fullName evidence="1">AAA+ ATPase domain-containing protein</fullName>
    </recommendedName>
</protein>
<dbReference type="InterPro" id="IPR003959">
    <property type="entry name" value="ATPase_AAA_core"/>
</dbReference>
<dbReference type="RefSeq" id="WP_078253595.1">
    <property type="nucleotide sequence ID" value="NZ_MUYU01000007.1"/>
</dbReference>
<dbReference type="SMART" id="SM00382">
    <property type="entry name" value="AAA"/>
    <property type="match status" value="1"/>
</dbReference>
<evidence type="ECO:0000313" key="2">
    <source>
        <dbReference type="EMBL" id="OOS25108.1"/>
    </source>
</evidence>
<accession>A0A1T0CRU9</accession>
<name>A0A1T0CRU9_9GAMM</name>
<reference evidence="2 3" key="1">
    <citation type="submission" date="2017-02" db="EMBL/GenBank/DDBJ databases">
        <title>Draft genome sequence of Moraxella pluranimalium CCUG 54913T type strain.</title>
        <authorList>
            <person name="Salva-Serra F."/>
            <person name="Engstrom-Jakobsson H."/>
            <person name="Thorell K."/>
            <person name="Jaen-Luchoro D."/>
            <person name="Gonzales-Siles L."/>
            <person name="Karlsson R."/>
            <person name="Yazdan S."/>
            <person name="Boulund F."/>
            <person name="Johnning A."/>
            <person name="Engstrand L."/>
            <person name="Kristiansson E."/>
            <person name="Moore E."/>
        </authorList>
    </citation>
    <scope>NUCLEOTIDE SEQUENCE [LARGE SCALE GENOMIC DNA]</scope>
    <source>
        <strain evidence="2 3">CCUG 54913</strain>
    </source>
</reference>
<evidence type="ECO:0000259" key="1">
    <source>
        <dbReference type="SMART" id="SM00382"/>
    </source>
</evidence>
<feature type="domain" description="AAA+ ATPase" evidence="1">
    <location>
        <begin position="95"/>
        <end position="280"/>
    </location>
</feature>
<dbReference type="GO" id="GO:0051603">
    <property type="term" value="P:proteolysis involved in protein catabolic process"/>
    <property type="evidence" value="ECO:0007669"/>
    <property type="project" value="TreeGrafter"/>
</dbReference>
<dbReference type="STRING" id="470453.B0680_03120"/>
<dbReference type="GO" id="GO:0005524">
    <property type="term" value="F:ATP binding"/>
    <property type="evidence" value="ECO:0007669"/>
    <property type="project" value="InterPro"/>
</dbReference>
<sequence length="409" mass="46216">MKIRTLAKLCGVHRYKSDTPTPDEIFNDANKRIFHQDDALFQLSNILHYHLRNLENYQKYSERKSKYNSFLLYGQTQNIEGDYLQFKPAVPAPLRQPPIFLTGTTGSGKTHIIKQLCTHLDLNFAIVDSTHLAPQSYRGRNICDVGEQLHIDAKGDELKLQFSVVFFDEFDKLFAYRDSSFSEFRRSIATELLTLVEGNALFPCRTESLSFNSENVLFILGGSFNLTKVKDDNSGIGFTTTPPTNAKAKPPSTLMELSNLGLPDELVGRLGKIITMQPLDGTMLSDILLNSPTSPFVLLNNKLRMVQSIATISPDTIQALIDQNQEAIKTFGVRGLYQGFNALPYLATLLNEAVNNCQEEIYSQFELGLDKYQVIYSVDEEEDEEEAEESLEKPFFNTYISTPNDDIPF</sequence>
<evidence type="ECO:0000313" key="3">
    <source>
        <dbReference type="Proteomes" id="UP000189800"/>
    </source>
</evidence>
<dbReference type="InterPro" id="IPR003593">
    <property type="entry name" value="AAA+_ATPase"/>
</dbReference>
<dbReference type="Proteomes" id="UP000189800">
    <property type="component" value="Unassembled WGS sequence"/>
</dbReference>
<dbReference type="OrthoDB" id="6647228at2"/>
<organism evidence="2 3">
    <name type="scientific">Moraxella pluranimalium</name>
    <dbReference type="NCBI Taxonomy" id="470453"/>
    <lineage>
        <taxon>Bacteria</taxon>
        <taxon>Pseudomonadati</taxon>
        <taxon>Pseudomonadota</taxon>
        <taxon>Gammaproteobacteria</taxon>
        <taxon>Moraxellales</taxon>
        <taxon>Moraxellaceae</taxon>
        <taxon>Moraxella</taxon>
    </lineage>
</organism>
<dbReference type="Gene3D" id="3.40.50.300">
    <property type="entry name" value="P-loop containing nucleotide triphosphate hydrolases"/>
    <property type="match status" value="1"/>
</dbReference>
<keyword evidence="3" id="KW-1185">Reference proteome</keyword>
<dbReference type="SUPFAM" id="SSF52540">
    <property type="entry name" value="P-loop containing nucleoside triphosphate hydrolases"/>
    <property type="match status" value="1"/>
</dbReference>
<dbReference type="GO" id="GO:0016887">
    <property type="term" value="F:ATP hydrolysis activity"/>
    <property type="evidence" value="ECO:0007669"/>
    <property type="project" value="InterPro"/>
</dbReference>
<dbReference type="EMBL" id="MUYU01000007">
    <property type="protein sequence ID" value="OOS25108.1"/>
    <property type="molecule type" value="Genomic_DNA"/>
</dbReference>
<comment type="caution">
    <text evidence="2">The sequence shown here is derived from an EMBL/GenBank/DDBJ whole genome shotgun (WGS) entry which is preliminary data.</text>
</comment>
<proteinExistence type="predicted"/>